<evidence type="ECO:0000256" key="1">
    <source>
        <dbReference type="ARBA" id="ARBA00009569"/>
    </source>
</evidence>
<dbReference type="EMBL" id="LN714481">
    <property type="protein sequence ID" value="CEL66350.1"/>
    <property type="molecule type" value="Genomic_DNA"/>
</dbReference>
<name>A0A0F7UCJ7_NEOCL</name>
<proteinExistence type="inferred from homology"/>
<dbReference type="PANTHER" id="PTHR31911:SF1">
    <property type="entry name" value="FAMILY WITH SEQUENCE SIMILARITY 133 MEMBER B-RELATED"/>
    <property type="match status" value="1"/>
</dbReference>
<comment type="similarity">
    <text evidence="1">Belongs to the FAM133 family.</text>
</comment>
<organism evidence="3">
    <name type="scientific">Neospora caninum (strain Liverpool)</name>
    <dbReference type="NCBI Taxonomy" id="572307"/>
    <lineage>
        <taxon>Eukaryota</taxon>
        <taxon>Sar</taxon>
        <taxon>Alveolata</taxon>
        <taxon>Apicomplexa</taxon>
        <taxon>Conoidasida</taxon>
        <taxon>Coccidia</taxon>
        <taxon>Eucoccidiorida</taxon>
        <taxon>Eimeriorina</taxon>
        <taxon>Sarcocystidae</taxon>
        <taxon>Neospora</taxon>
    </lineage>
</organism>
<feature type="compositionally biased region" description="Basic and acidic residues" evidence="2">
    <location>
        <begin position="83"/>
        <end position="103"/>
    </location>
</feature>
<dbReference type="AlphaFoldDB" id="A0A0F7UCJ7"/>
<accession>A0A0F7UCJ7</accession>
<gene>
    <name evidence="3" type="ORF">BN1204_021670</name>
</gene>
<reference evidence="3" key="1">
    <citation type="journal article" date="2015" name="PLoS ONE">
        <title>Comprehensive Evaluation of Toxoplasma gondii VEG and Neospora caninum LIV Genomes with Tachyzoite Stage Transcriptome and Proteome Defines Novel Transcript Features.</title>
        <authorList>
            <person name="Ramaprasad A."/>
            <person name="Mourier T."/>
            <person name="Naeem R."/>
            <person name="Malas T.B."/>
            <person name="Moussa E."/>
            <person name="Panigrahi A."/>
            <person name="Vermont S.J."/>
            <person name="Otto T.D."/>
            <person name="Wastling J."/>
            <person name="Pain A."/>
        </authorList>
    </citation>
    <scope>NUCLEOTIDE SEQUENCE</scope>
    <source>
        <strain evidence="3">Liverpool</strain>
    </source>
</reference>
<feature type="compositionally biased region" description="Basic residues" evidence="2">
    <location>
        <begin position="129"/>
        <end position="156"/>
    </location>
</feature>
<protein>
    <submittedName>
        <fullName evidence="3">Uncharacterized protein</fullName>
    </submittedName>
</protein>
<feature type="compositionally biased region" description="Basic and acidic residues" evidence="2">
    <location>
        <begin position="115"/>
        <end position="128"/>
    </location>
</feature>
<feature type="region of interest" description="Disordered" evidence="2">
    <location>
        <begin position="83"/>
        <end position="180"/>
    </location>
</feature>
<evidence type="ECO:0000313" key="3">
    <source>
        <dbReference type="EMBL" id="CEL66350.1"/>
    </source>
</evidence>
<sequence length="201" mass="23119">MVKCRGFKPQGMVLNPIRRVVSSGPSLMEKLQRDSRPTWEELRKMLKKKEESANEFLERYENEQFSGQLESFRNSKIEEQERQHLELLRQEAKQRRKRAREEAGPSDSSAEESSTGERSDGSDSDRGSSGKKKKSEKKKKKKDKKKKHKREKKRKSEKSESRHKDSGRNDPACAASNNPYRLSNFFSDVRAAEGPASSSKA</sequence>
<dbReference type="InterPro" id="IPR026766">
    <property type="entry name" value="Fam133"/>
</dbReference>
<dbReference type="PANTHER" id="PTHR31911">
    <property type="entry name" value="PROTEIN FAM133"/>
    <property type="match status" value="1"/>
</dbReference>
<evidence type="ECO:0000256" key="2">
    <source>
        <dbReference type="SAM" id="MobiDB-lite"/>
    </source>
</evidence>
<feature type="compositionally biased region" description="Basic and acidic residues" evidence="2">
    <location>
        <begin position="157"/>
        <end position="168"/>
    </location>
</feature>